<dbReference type="Pfam" id="PF01076">
    <property type="entry name" value="Mob_Pre"/>
    <property type="match status" value="1"/>
</dbReference>
<sequence>MRHGSKAGEVLTEKCITVMGYAVLHLEKAKGADGAMSTHIERTVHPKNADRMRTHLNRELVRFPEGVKNRTQAIAYRIETAGIKRKVGTNQVKAIRVLLTGSNKDMKQMEEDGRLDGWCNDNLKWLRETYGERNLVSAVLHMDEKTPHIHATIVPIVTGERRKARKEEQNGKKKYRKKNTQDVRLCADDVMARHRLKHYQDTYAQAMSKYGLQRGIDGSLAKHISTMQYYKELVEQQDSLQENIETLLGLEEEAQKKLKKVKGEIDVQKMKGAAVNATTAIADGVSSLLGGSKVKRLEAENEGLKQDIANLQRQVQAEQREQTKMENRYNSEINKIDRSYQQKIAEYNNRLKQIDTYFPIVTELLPIAEQCREVGFTEELTRRIVSLQPVEFKGRLYSKEHKEKFRTEHSTATIERNPQEKGKFRLCIDGMPILEWFKMKFKELKEKLGVSHTQKEENKPMRGLKI</sequence>
<comment type="caution">
    <text evidence="2">The sequence shown here is derived from an EMBL/GenBank/DDBJ whole genome shotgun (WGS) entry which is preliminary data.</text>
</comment>
<reference evidence="2" key="1">
    <citation type="journal article" date="2012" name="PLoS ONE">
        <title>Gene sets for utilization of primary and secondary nutrition supplies in the distal gut of endangered iberian lynx.</title>
        <authorList>
            <person name="Alcaide M."/>
            <person name="Messina E."/>
            <person name="Richter M."/>
            <person name="Bargiela R."/>
            <person name="Peplies J."/>
            <person name="Huws S.A."/>
            <person name="Newbold C.J."/>
            <person name="Golyshin P.N."/>
            <person name="Simon M.A."/>
            <person name="Lopez G."/>
            <person name="Yakimov M.M."/>
            <person name="Ferrer M."/>
        </authorList>
    </citation>
    <scope>NUCLEOTIDE SEQUENCE</scope>
</reference>
<evidence type="ECO:0000313" key="2">
    <source>
        <dbReference type="EMBL" id="EJW97580.1"/>
    </source>
</evidence>
<keyword evidence="1" id="KW-0175">Coiled coil</keyword>
<dbReference type="CDD" id="cd17242">
    <property type="entry name" value="MobM_relaxase"/>
    <property type="match status" value="1"/>
</dbReference>
<dbReference type="Gene3D" id="3.30.930.30">
    <property type="match status" value="1"/>
</dbReference>
<accession>J9CCD5</accession>
<dbReference type="NCBIfam" id="NF041497">
    <property type="entry name" value="MobV"/>
    <property type="match status" value="1"/>
</dbReference>
<evidence type="ECO:0000256" key="1">
    <source>
        <dbReference type="SAM" id="Coils"/>
    </source>
</evidence>
<dbReference type="GO" id="GO:0006310">
    <property type="term" value="P:DNA recombination"/>
    <property type="evidence" value="ECO:0007669"/>
    <property type="project" value="InterPro"/>
</dbReference>
<dbReference type="AlphaFoldDB" id="J9CCD5"/>
<dbReference type="GO" id="GO:0003677">
    <property type="term" value="F:DNA binding"/>
    <property type="evidence" value="ECO:0007669"/>
    <property type="project" value="InterPro"/>
</dbReference>
<protein>
    <submittedName>
        <fullName evidence="2">Mobilization protein</fullName>
    </submittedName>
</protein>
<name>J9CCD5_9ZZZZ</name>
<proteinExistence type="predicted"/>
<dbReference type="InterPro" id="IPR001668">
    <property type="entry name" value="Mob_Pre"/>
</dbReference>
<gene>
    <name evidence="2" type="ORF">EVA_14307</name>
</gene>
<feature type="coiled-coil region" evidence="1">
    <location>
        <begin position="230"/>
        <end position="328"/>
    </location>
</feature>
<organism evidence="2">
    <name type="scientific">gut metagenome</name>
    <dbReference type="NCBI Taxonomy" id="749906"/>
    <lineage>
        <taxon>unclassified sequences</taxon>
        <taxon>metagenomes</taxon>
        <taxon>organismal metagenomes</taxon>
    </lineage>
</organism>
<dbReference type="EMBL" id="AMCI01004690">
    <property type="protein sequence ID" value="EJW97580.1"/>
    <property type="molecule type" value="Genomic_DNA"/>
</dbReference>